<sequence>MKAETHSLKTNALWPGQAIFQSIAQLAPLATLVLTVQEIASYTGAMALSYTLALLITLLGVNTIVQMGSRFPHAGGYYSYVSNGISPSAGAYTAMLYLLYQVLNTAGIVMFTSWFAQDMLSLLNIQVHAYYLYPIPFLLILILPYFGIKPSVIFYLVTSGIEILLTIALIAVMGLHPAHVSNLAAPFISNTPATDFALSVIFSLFFFTGYGSMITIAEETRRPRRSVPLMAVLSVVLIGLLELAFIYFSEVAWGTSAMGGYASSSIFTVFLQARQYLGFLGFLLIGSFSIIASLEANIAVQNATSRVLFALGRDGVFPSWLGTVHPKYGSPHRAVLFNSALSLAIILVSYLSFHYLLHISEGTTIAAAVFLIALLTVAYLLVHIMANLSVTAFFARKERRSLSISKHVLMPVGATAAMLAALYESFSGLSGYMLALPVIVILFLLLSGIFVLRLRRRNRMALENTARVHV</sequence>
<feature type="transmembrane region" description="Helical" evidence="5">
    <location>
        <begin position="229"/>
        <end position="248"/>
    </location>
</feature>
<feature type="transmembrane region" description="Helical" evidence="5">
    <location>
        <begin position="12"/>
        <end position="33"/>
    </location>
</feature>
<accession>A0A8J7YTQ6</accession>
<dbReference type="AlphaFoldDB" id="A0A8J7YTQ6"/>
<reference evidence="7" key="1">
    <citation type="submission" date="2021-04" db="EMBL/GenBank/DDBJ databases">
        <title>Genomic insights into ecological role and evolution of a novel Thermoplasmata order Candidatus Sysuiplasmatales.</title>
        <authorList>
            <person name="Yuan Y."/>
        </authorList>
    </citation>
    <scope>NUCLEOTIDE SEQUENCE</scope>
    <source>
        <strain evidence="8">TUT19-bin139</strain>
        <strain evidence="7">YP2-bin.285</strain>
    </source>
</reference>
<feature type="transmembrane region" description="Helical" evidence="5">
    <location>
        <begin position="365"/>
        <end position="395"/>
    </location>
</feature>
<evidence type="ECO:0000256" key="5">
    <source>
        <dbReference type="SAM" id="Phobius"/>
    </source>
</evidence>
<evidence type="ECO:0000256" key="4">
    <source>
        <dbReference type="ARBA" id="ARBA00023136"/>
    </source>
</evidence>
<dbReference type="EMBL" id="JAHEAC010000119">
    <property type="protein sequence ID" value="MBX8644900.1"/>
    <property type="molecule type" value="Genomic_DNA"/>
</dbReference>
<dbReference type="Pfam" id="PF00324">
    <property type="entry name" value="AA_permease"/>
    <property type="match status" value="1"/>
</dbReference>
<dbReference type="PANTHER" id="PTHR42770">
    <property type="entry name" value="AMINO ACID TRANSPORTER-RELATED"/>
    <property type="match status" value="1"/>
</dbReference>
<evidence type="ECO:0000313" key="8">
    <source>
        <dbReference type="EMBL" id="MBX8644900.1"/>
    </source>
</evidence>
<feature type="transmembrane region" description="Helical" evidence="5">
    <location>
        <begin position="407"/>
        <end position="426"/>
    </location>
</feature>
<evidence type="ECO:0000259" key="6">
    <source>
        <dbReference type="Pfam" id="PF00324"/>
    </source>
</evidence>
<evidence type="ECO:0000313" key="9">
    <source>
        <dbReference type="Proteomes" id="UP000716004"/>
    </source>
</evidence>
<dbReference type="InterPro" id="IPR004841">
    <property type="entry name" value="AA-permease/SLC12A_dom"/>
</dbReference>
<feature type="domain" description="Amino acid permease/ SLC12A" evidence="6">
    <location>
        <begin position="18"/>
        <end position="422"/>
    </location>
</feature>
<dbReference type="Proteomes" id="UP000750197">
    <property type="component" value="Unassembled WGS sequence"/>
</dbReference>
<feature type="transmembrane region" description="Helical" evidence="5">
    <location>
        <begin position="39"/>
        <end position="61"/>
    </location>
</feature>
<feature type="transmembrane region" description="Helical" evidence="5">
    <location>
        <begin position="335"/>
        <end position="353"/>
    </location>
</feature>
<keyword evidence="2 5" id="KW-0812">Transmembrane</keyword>
<name>A0A8J7YTQ6_9ARCH</name>
<dbReference type="GO" id="GO:0055085">
    <property type="term" value="P:transmembrane transport"/>
    <property type="evidence" value="ECO:0007669"/>
    <property type="project" value="InterPro"/>
</dbReference>
<dbReference type="GO" id="GO:0016020">
    <property type="term" value="C:membrane"/>
    <property type="evidence" value="ECO:0007669"/>
    <property type="project" value="UniProtKB-SubCell"/>
</dbReference>
<dbReference type="EMBL" id="JAGVSJ010000030">
    <property type="protein sequence ID" value="MBX8632498.1"/>
    <property type="molecule type" value="Genomic_DNA"/>
</dbReference>
<gene>
    <name evidence="7" type="ORF">J9259_08310</name>
    <name evidence="8" type="ORF">KIY12_09320</name>
</gene>
<feature type="transmembrane region" description="Helical" evidence="5">
    <location>
        <begin position="276"/>
        <end position="296"/>
    </location>
</feature>
<organism evidence="7 9">
    <name type="scientific">Candidatus Sysuiplasma superficiale</name>
    <dbReference type="NCBI Taxonomy" id="2823368"/>
    <lineage>
        <taxon>Archaea</taxon>
        <taxon>Methanobacteriati</taxon>
        <taxon>Thermoplasmatota</taxon>
        <taxon>Thermoplasmata</taxon>
        <taxon>Candidatus Sysuiplasmatales</taxon>
        <taxon>Candidatus Sysuiplasmataceae</taxon>
        <taxon>Candidatus Sysuiplasma</taxon>
    </lineage>
</organism>
<dbReference type="PANTHER" id="PTHR42770:SF7">
    <property type="entry name" value="MEMBRANE PROTEIN"/>
    <property type="match status" value="1"/>
</dbReference>
<feature type="transmembrane region" description="Helical" evidence="5">
    <location>
        <begin position="432"/>
        <end position="452"/>
    </location>
</feature>
<comment type="caution">
    <text evidence="7">The sequence shown here is derived from an EMBL/GenBank/DDBJ whole genome shotgun (WGS) entry which is preliminary data.</text>
</comment>
<dbReference type="PIRSF" id="PIRSF006060">
    <property type="entry name" value="AA_transporter"/>
    <property type="match status" value="1"/>
</dbReference>
<feature type="transmembrane region" description="Helical" evidence="5">
    <location>
        <begin position="196"/>
        <end position="217"/>
    </location>
</feature>
<dbReference type="Gene3D" id="1.20.1740.10">
    <property type="entry name" value="Amino acid/polyamine transporter I"/>
    <property type="match status" value="1"/>
</dbReference>
<feature type="transmembrane region" description="Helical" evidence="5">
    <location>
        <begin position="153"/>
        <end position="176"/>
    </location>
</feature>
<proteinExistence type="predicted"/>
<keyword evidence="4 5" id="KW-0472">Membrane</keyword>
<comment type="subcellular location">
    <subcellularLocation>
        <location evidence="1">Membrane</location>
        <topology evidence="1">Multi-pass membrane protein</topology>
    </subcellularLocation>
</comment>
<evidence type="ECO:0000256" key="1">
    <source>
        <dbReference type="ARBA" id="ARBA00004141"/>
    </source>
</evidence>
<dbReference type="InterPro" id="IPR050367">
    <property type="entry name" value="APC_superfamily"/>
</dbReference>
<dbReference type="Proteomes" id="UP000716004">
    <property type="component" value="Unassembled WGS sequence"/>
</dbReference>
<protein>
    <submittedName>
        <fullName evidence="7">APC family permease</fullName>
    </submittedName>
</protein>
<evidence type="ECO:0000256" key="2">
    <source>
        <dbReference type="ARBA" id="ARBA00022692"/>
    </source>
</evidence>
<feature type="transmembrane region" description="Helical" evidence="5">
    <location>
        <begin position="96"/>
        <end position="116"/>
    </location>
</feature>
<evidence type="ECO:0000313" key="7">
    <source>
        <dbReference type="EMBL" id="MBX8632498.1"/>
    </source>
</evidence>
<feature type="transmembrane region" description="Helical" evidence="5">
    <location>
        <begin position="128"/>
        <end position="146"/>
    </location>
</feature>
<evidence type="ECO:0000256" key="3">
    <source>
        <dbReference type="ARBA" id="ARBA00022989"/>
    </source>
</evidence>
<keyword evidence="3 5" id="KW-1133">Transmembrane helix</keyword>